<evidence type="ECO:0000256" key="11">
    <source>
        <dbReference type="PROSITE-ProRule" id="PRU00042"/>
    </source>
</evidence>
<dbReference type="SUPFAM" id="SSF57667">
    <property type="entry name" value="beta-beta-alpha zinc fingers"/>
    <property type="match status" value="3"/>
</dbReference>
<sequence length="358" mass="41380">MCTRLHSEHNIPVARLILSCICVLAVLPQHWLIKEEDLCNQQRNFRVAQNDPEPTQTKEELGEPELQQREEEQEEREPQQTEEKEEPQTIQIKETYTLMEISTFEGHPQNRDQSKRRDRSHVKSVGGSHSQCDFNVQDKFKKTTLVKKTKQSPKEKRLVHIKSGKGTRTAHNMSANMKTKSDEGPYVCKECGKNVGSWFKFRTHITTHTREKTFSCKECDKHFSLLSSLKTHMRTHRGEKPLYELFTCKECDRSFSRIYNLKSHMSTHTGEKPFTCKECDRSFRRVSNLKKHVNIHRGEKPFTCQECDRSFSQISNLKSHMRTHTGEKAVPRATTILAADLDVAGQLTARSNAGQPGQ</sequence>
<dbReference type="Gene3D" id="3.30.160.60">
    <property type="entry name" value="Classic Zinc Finger"/>
    <property type="match status" value="5"/>
</dbReference>
<feature type="region of interest" description="Disordered" evidence="12">
    <location>
        <begin position="105"/>
        <end position="130"/>
    </location>
</feature>
<dbReference type="PaxDb" id="30732-ENSOMEP00000015214"/>
<feature type="domain" description="C2H2-type" evidence="14">
    <location>
        <begin position="274"/>
        <end position="301"/>
    </location>
</feature>
<keyword evidence="16" id="KW-1185">Reference proteome</keyword>
<dbReference type="FunFam" id="3.30.160.60:FF:000508">
    <property type="entry name" value="Myeloid zinc finger 1"/>
    <property type="match status" value="1"/>
</dbReference>
<evidence type="ECO:0000313" key="15">
    <source>
        <dbReference type="Ensembl" id="ENSOMEP00000015214.1"/>
    </source>
</evidence>
<keyword evidence="5 11" id="KW-0863">Zinc-finger</keyword>
<keyword evidence="3" id="KW-0479">Metal-binding</keyword>
<dbReference type="GO" id="GO:0005634">
    <property type="term" value="C:nucleus"/>
    <property type="evidence" value="ECO:0007669"/>
    <property type="project" value="UniProtKB-SubCell"/>
</dbReference>
<dbReference type="InterPro" id="IPR036236">
    <property type="entry name" value="Znf_C2H2_sf"/>
</dbReference>
<comment type="similarity">
    <text evidence="2">Belongs to the krueppel C2H2-type zinc-finger protein family.</text>
</comment>
<evidence type="ECO:0000256" key="3">
    <source>
        <dbReference type="ARBA" id="ARBA00022723"/>
    </source>
</evidence>
<evidence type="ECO:0000256" key="4">
    <source>
        <dbReference type="ARBA" id="ARBA00022737"/>
    </source>
</evidence>
<keyword evidence="13" id="KW-0732">Signal</keyword>
<keyword evidence="8" id="KW-0238">DNA-binding</keyword>
<proteinExistence type="inferred from homology"/>
<reference evidence="15" key="2">
    <citation type="submission" date="2025-09" db="UniProtKB">
        <authorList>
            <consortium name="Ensembl"/>
        </authorList>
    </citation>
    <scope>IDENTIFICATION</scope>
</reference>
<evidence type="ECO:0000256" key="12">
    <source>
        <dbReference type="SAM" id="MobiDB-lite"/>
    </source>
</evidence>
<dbReference type="PANTHER" id="PTHR23235:SF178">
    <property type="entry name" value="C2H2-TYPE DOMAIN-CONTAINING PROTEIN-RELATED"/>
    <property type="match status" value="1"/>
</dbReference>
<keyword evidence="9" id="KW-0804">Transcription</keyword>
<dbReference type="GO" id="GO:0000981">
    <property type="term" value="F:DNA-binding transcription factor activity, RNA polymerase II-specific"/>
    <property type="evidence" value="ECO:0007669"/>
    <property type="project" value="TreeGrafter"/>
</dbReference>
<protein>
    <recommendedName>
        <fullName evidence="14">C2H2-type domain-containing protein</fullName>
    </recommendedName>
</protein>
<dbReference type="PROSITE" id="PS00028">
    <property type="entry name" value="ZINC_FINGER_C2H2_1"/>
    <property type="match status" value="5"/>
</dbReference>
<dbReference type="OMA" id="CTEYSTE"/>
<feature type="domain" description="C2H2-type" evidence="14">
    <location>
        <begin position="246"/>
        <end position="273"/>
    </location>
</feature>
<dbReference type="GeneTree" id="ENSGT01150000286977"/>
<keyword evidence="4" id="KW-0677">Repeat</keyword>
<dbReference type="GO" id="GO:0042802">
    <property type="term" value="F:identical protein binding"/>
    <property type="evidence" value="ECO:0007669"/>
    <property type="project" value="UniProtKB-ARBA"/>
</dbReference>
<dbReference type="FunFam" id="3.30.160.60:FF:000478">
    <property type="entry name" value="Zinc finger protein 133"/>
    <property type="match status" value="1"/>
</dbReference>
<dbReference type="Ensembl" id="ENSOMET00000023310.1">
    <property type="protein sequence ID" value="ENSOMEP00000015214.1"/>
    <property type="gene ID" value="ENSOMEG00000016766.1"/>
</dbReference>
<feature type="domain" description="C2H2-type" evidence="14">
    <location>
        <begin position="186"/>
        <end position="213"/>
    </location>
</feature>
<feature type="domain" description="C2H2-type" evidence="14">
    <location>
        <begin position="302"/>
        <end position="329"/>
    </location>
</feature>
<dbReference type="InterPro" id="IPR013087">
    <property type="entry name" value="Znf_C2H2_type"/>
</dbReference>
<feature type="domain" description="C2H2-type" evidence="14">
    <location>
        <begin position="214"/>
        <end position="241"/>
    </location>
</feature>
<feature type="signal peptide" evidence="13">
    <location>
        <begin position="1"/>
        <end position="28"/>
    </location>
</feature>
<dbReference type="FunFam" id="3.30.160.60:FF:000770">
    <property type="entry name" value="zinc finger protein 16"/>
    <property type="match status" value="1"/>
</dbReference>
<evidence type="ECO:0000256" key="13">
    <source>
        <dbReference type="SAM" id="SignalP"/>
    </source>
</evidence>
<dbReference type="GO" id="GO:0008270">
    <property type="term" value="F:zinc ion binding"/>
    <property type="evidence" value="ECO:0007669"/>
    <property type="project" value="UniProtKB-KW"/>
</dbReference>
<dbReference type="SMART" id="SM00355">
    <property type="entry name" value="ZnF_C2H2"/>
    <property type="match status" value="5"/>
</dbReference>
<keyword evidence="7" id="KW-0805">Transcription regulation</keyword>
<evidence type="ECO:0000256" key="1">
    <source>
        <dbReference type="ARBA" id="ARBA00004123"/>
    </source>
</evidence>
<evidence type="ECO:0000259" key="14">
    <source>
        <dbReference type="PROSITE" id="PS50157"/>
    </source>
</evidence>
<evidence type="ECO:0000256" key="5">
    <source>
        <dbReference type="ARBA" id="ARBA00022771"/>
    </source>
</evidence>
<keyword evidence="6" id="KW-0862">Zinc</keyword>
<evidence type="ECO:0000256" key="8">
    <source>
        <dbReference type="ARBA" id="ARBA00023125"/>
    </source>
</evidence>
<evidence type="ECO:0000256" key="10">
    <source>
        <dbReference type="ARBA" id="ARBA00023242"/>
    </source>
</evidence>
<dbReference type="GO" id="GO:0000978">
    <property type="term" value="F:RNA polymerase II cis-regulatory region sequence-specific DNA binding"/>
    <property type="evidence" value="ECO:0007669"/>
    <property type="project" value="TreeGrafter"/>
</dbReference>
<evidence type="ECO:0000256" key="7">
    <source>
        <dbReference type="ARBA" id="ARBA00023015"/>
    </source>
</evidence>
<keyword evidence="10" id="KW-0539">Nucleus</keyword>
<feature type="chain" id="PRO_5017366534" description="C2H2-type domain-containing protein" evidence="13">
    <location>
        <begin position="29"/>
        <end position="358"/>
    </location>
</feature>
<evidence type="ECO:0000313" key="16">
    <source>
        <dbReference type="Proteomes" id="UP000261560"/>
    </source>
</evidence>
<comment type="subcellular location">
    <subcellularLocation>
        <location evidence="1">Nucleus</location>
    </subcellularLocation>
</comment>
<name>A0A3B3CC77_ORYME</name>
<evidence type="ECO:0000256" key="9">
    <source>
        <dbReference type="ARBA" id="ARBA00023163"/>
    </source>
</evidence>
<evidence type="ECO:0000256" key="6">
    <source>
        <dbReference type="ARBA" id="ARBA00022833"/>
    </source>
</evidence>
<dbReference type="PROSITE" id="PS50157">
    <property type="entry name" value="ZINC_FINGER_C2H2_2"/>
    <property type="match status" value="5"/>
</dbReference>
<dbReference type="FunFam" id="3.30.160.60:FF:002324">
    <property type="entry name" value="Uncharacterized protein"/>
    <property type="match status" value="1"/>
</dbReference>
<accession>A0A3B3CC77</accession>
<dbReference type="Pfam" id="PF00096">
    <property type="entry name" value="zf-C2H2"/>
    <property type="match status" value="5"/>
</dbReference>
<evidence type="ECO:0000256" key="2">
    <source>
        <dbReference type="ARBA" id="ARBA00006991"/>
    </source>
</evidence>
<dbReference type="PANTHER" id="PTHR23235">
    <property type="entry name" value="KRUEPPEL-LIKE TRANSCRIPTION FACTOR"/>
    <property type="match status" value="1"/>
</dbReference>
<dbReference type="AlphaFoldDB" id="A0A3B3CC77"/>
<feature type="region of interest" description="Disordered" evidence="12">
    <location>
        <begin position="49"/>
        <end position="91"/>
    </location>
</feature>
<dbReference type="Proteomes" id="UP000261560">
    <property type="component" value="Unplaced"/>
</dbReference>
<organism evidence="15 16">
    <name type="scientific">Oryzias melastigma</name>
    <name type="common">Marine medaka</name>
    <dbReference type="NCBI Taxonomy" id="30732"/>
    <lineage>
        <taxon>Eukaryota</taxon>
        <taxon>Metazoa</taxon>
        <taxon>Chordata</taxon>
        <taxon>Craniata</taxon>
        <taxon>Vertebrata</taxon>
        <taxon>Euteleostomi</taxon>
        <taxon>Actinopterygii</taxon>
        <taxon>Neopterygii</taxon>
        <taxon>Teleostei</taxon>
        <taxon>Neoteleostei</taxon>
        <taxon>Acanthomorphata</taxon>
        <taxon>Ovalentaria</taxon>
        <taxon>Atherinomorphae</taxon>
        <taxon>Beloniformes</taxon>
        <taxon>Adrianichthyidae</taxon>
        <taxon>Oryziinae</taxon>
        <taxon>Oryzias</taxon>
    </lineage>
</organism>
<dbReference type="STRING" id="30732.ENSOMEP00000015214"/>
<feature type="compositionally biased region" description="Basic and acidic residues" evidence="12">
    <location>
        <begin position="56"/>
        <end position="82"/>
    </location>
</feature>
<reference evidence="15" key="1">
    <citation type="submission" date="2025-08" db="UniProtKB">
        <authorList>
            <consortium name="Ensembl"/>
        </authorList>
    </citation>
    <scope>IDENTIFICATION</scope>
</reference>